<name>A0ABU3S9C8_9HYPH</name>
<evidence type="ECO:0000313" key="1">
    <source>
        <dbReference type="EMBL" id="MDU0341301.1"/>
    </source>
</evidence>
<dbReference type="RefSeq" id="WP_316019128.1">
    <property type="nucleotide sequence ID" value="NZ_JAWDID010000022.1"/>
</dbReference>
<dbReference type="Proteomes" id="UP001254257">
    <property type="component" value="Unassembled WGS sequence"/>
</dbReference>
<dbReference type="EMBL" id="JAWDID010000022">
    <property type="protein sequence ID" value="MDU0341301.1"/>
    <property type="molecule type" value="Genomic_DNA"/>
</dbReference>
<evidence type="ECO:0008006" key="3">
    <source>
        <dbReference type="Google" id="ProtNLM"/>
    </source>
</evidence>
<sequence>MTTGFNMASSHVSERGAQLSDDVLDTVSGGGLITGAVDLVASGVKAGIHYAAKGVGMFMDADQVGGRSMHNFQDSVPAFVDKIVDKII</sequence>
<reference evidence="1 2" key="1">
    <citation type="submission" date="2023-09" db="EMBL/GenBank/DDBJ databases">
        <title>Whole genome shotgun sequencing (WGS) of Bosea sp. ZW T0_25, isolated from stored onions (Allium cepa).</title>
        <authorList>
            <person name="Stoll D.A."/>
            <person name="Huch M."/>
        </authorList>
    </citation>
    <scope>NUCLEOTIDE SEQUENCE [LARGE SCALE GENOMIC DNA]</scope>
    <source>
        <strain evidence="1 2">ZW T0_25</strain>
    </source>
</reference>
<proteinExistence type="predicted"/>
<evidence type="ECO:0000313" key="2">
    <source>
        <dbReference type="Proteomes" id="UP001254257"/>
    </source>
</evidence>
<organism evidence="1 2">
    <name type="scientific">Bosea rubneri</name>
    <dbReference type="NCBI Taxonomy" id="3075434"/>
    <lineage>
        <taxon>Bacteria</taxon>
        <taxon>Pseudomonadati</taxon>
        <taxon>Pseudomonadota</taxon>
        <taxon>Alphaproteobacteria</taxon>
        <taxon>Hyphomicrobiales</taxon>
        <taxon>Boseaceae</taxon>
        <taxon>Bosea</taxon>
    </lineage>
</organism>
<protein>
    <recommendedName>
        <fullName evidence="3">Type IV secretion protein Rhs</fullName>
    </recommendedName>
</protein>
<keyword evidence="2" id="KW-1185">Reference proteome</keyword>
<gene>
    <name evidence="1" type="ORF">RKE40_15485</name>
</gene>
<accession>A0ABU3S9C8</accession>
<comment type="caution">
    <text evidence="1">The sequence shown here is derived from an EMBL/GenBank/DDBJ whole genome shotgun (WGS) entry which is preliminary data.</text>
</comment>